<dbReference type="RefSeq" id="WP_208831806.1">
    <property type="nucleotide sequence ID" value="NZ_CP072110.1"/>
</dbReference>
<feature type="chain" id="PRO_5037678034" evidence="1">
    <location>
        <begin position="24"/>
        <end position="90"/>
    </location>
</feature>
<keyword evidence="1" id="KW-0732">Signal</keyword>
<sequence>MKKSLLSVLLTLSLAVASSVSFAQTEDEDADVETLKEIYEFCVSQEESTPEDKSLLKCINEELEYGGFNKFKTIAEVKQRIGEEVTYESF</sequence>
<accession>A0A975HI09</accession>
<evidence type="ECO:0000256" key="1">
    <source>
        <dbReference type="SAM" id="SignalP"/>
    </source>
</evidence>
<proteinExistence type="predicted"/>
<dbReference type="KEGG" id="psym:J1N51_13705"/>
<keyword evidence="3" id="KW-1185">Reference proteome</keyword>
<feature type="signal peptide" evidence="1">
    <location>
        <begin position="1"/>
        <end position="23"/>
    </location>
</feature>
<gene>
    <name evidence="2" type="ORF">J1N51_13705</name>
</gene>
<dbReference type="Proteomes" id="UP000682739">
    <property type="component" value="Chromosome"/>
</dbReference>
<dbReference type="AlphaFoldDB" id="A0A975HI09"/>
<organism evidence="2 3">
    <name type="scientific">Psychrosphaera ytuae</name>
    <dbReference type="NCBI Taxonomy" id="2820710"/>
    <lineage>
        <taxon>Bacteria</taxon>
        <taxon>Pseudomonadati</taxon>
        <taxon>Pseudomonadota</taxon>
        <taxon>Gammaproteobacteria</taxon>
        <taxon>Alteromonadales</taxon>
        <taxon>Pseudoalteromonadaceae</taxon>
        <taxon>Psychrosphaera</taxon>
    </lineage>
</organism>
<protein>
    <submittedName>
        <fullName evidence="2">Uncharacterized protein</fullName>
    </submittedName>
</protein>
<reference evidence="2" key="1">
    <citation type="submission" date="2021-03" db="EMBL/GenBank/DDBJ databases">
        <title>Description of Psychrosphaera ytuae sp. nov. isolated from deep sea sediment of South China Sea.</title>
        <authorList>
            <person name="Zhang J."/>
            <person name="Xu X.-D."/>
        </authorList>
    </citation>
    <scope>NUCLEOTIDE SEQUENCE</scope>
    <source>
        <strain evidence="2">MTZ26</strain>
    </source>
</reference>
<dbReference type="EMBL" id="CP072110">
    <property type="protein sequence ID" value="QTH63751.1"/>
    <property type="molecule type" value="Genomic_DNA"/>
</dbReference>
<name>A0A975HI09_9GAMM</name>
<evidence type="ECO:0000313" key="2">
    <source>
        <dbReference type="EMBL" id="QTH63751.1"/>
    </source>
</evidence>
<evidence type="ECO:0000313" key="3">
    <source>
        <dbReference type="Proteomes" id="UP000682739"/>
    </source>
</evidence>